<reference evidence="3" key="1">
    <citation type="submission" date="2022-10" db="EMBL/GenBank/DDBJ databases">
        <title>Completed Genome Sequence of two octocoral isolated bacterium, Endozoicomonas euniceicola EF212T and Endozoicomonas gorgoniicola PS125T.</title>
        <authorList>
            <person name="Chiou Y.-J."/>
            <person name="Chen Y.-H."/>
        </authorList>
    </citation>
    <scope>NUCLEOTIDE SEQUENCE</scope>
    <source>
        <strain evidence="3">EF212</strain>
    </source>
</reference>
<keyword evidence="2" id="KW-0812">Transmembrane</keyword>
<keyword evidence="2" id="KW-0472">Membrane</keyword>
<sequence length="319" mass="37399">MNILKVNKTFFYQNKEPCQQLLFYHLNCVRRLIHPIAIWLFISISLISQTLQAFSPINFPWFYSVSNLLETPEKGTGLPDFYLRKDKNLNNDNLKNYLDDTWLQLPQSYTNIIAYPLLRSNTSYDIDSIQAYPREEWQDCYGVELIEEAGPRTDIRGVMDNDGNQFVFFQPEEDTDSSSGNPYEILQVPAIEIFYPDPSDRHRHHFFMVFAFRRNDDSEPPQNTEQATPTQNESNRAVGYITGGNFIDIEYRDENDRFAEGIIAPDWESLLNNLDQQDTSHIIQHLKASDQLKKELHKELKRDQKSLRKHLIKLLENAK</sequence>
<gene>
    <name evidence="3" type="ORF">NX720_13025</name>
</gene>
<feature type="region of interest" description="Disordered" evidence="1">
    <location>
        <begin position="217"/>
        <end position="236"/>
    </location>
</feature>
<evidence type="ECO:0000313" key="4">
    <source>
        <dbReference type="Proteomes" id="UP001163255"/>
    </source>
</evidence>
<proteinExistence type="predicted"/>
<keyword evidence="4" id="KW-1185">Reference proteome</keyword>
<feature type="transmembrane region" description="Helical" evidence="2">
    <location>
        <begin position="32"/>
        <end position="51"/>
    </location>
</feature>
<evidence type="ECO:0000313" key="3">
    <source>
        <dbReference type="EMBL" id="UYM13846.1"/>
    </source>
</evidence>
<dbReference type="Proteomes" id="UP001163255">
    <property type="component" value="Chromosome"/>
</dbReference>
<keyword evidence="2" id="KW-1133">Transmembrane helix</keyword>
<evidence type="ECO:0000256" key="1">
    <source>
        <dbReference type="SAM" id="MobiDB-lite"/>
    </source>
</evidence>
<organism evidence="3 4">
    <name type="scientific">Endozoicomonas euniceicola</name>
    <dbReference type="NCBI Taxonomy" id="1234143"/>
    <lineage>
        <taxon>Bacteria</taxon>
        <taxon>Pseudomonadati</taxon>
        <taxon>Pseudomonadota</taxon>
        <taxon>Gammaproteobacteria</taxon>
        <taxon>Oceanospirillales</taxon>
        <taxon>Endozoicomonadaceae</taxon>
        <taxon>Endozoicomonas</taxon>
    </lineage>
</organism>
<dbReference type="EMBL" id="CP103300">
    <property type="protein sequence ID" value="UYM13846.1"/>
    <property type="molecule type" value="Genomic_DNA"/>
</dbReference>
<evidence type="ECO:0000256" key="2">
    <source>
        <dbReference type="SAM" id="Phobius"/>
    </source>
</evidence>
<feature type="compositionally biased region" description="Polar residues" evidence="1">
    <location>
        <begin position="220"/>
        <end position="235"/>
    </location>
</feature>
<name>A0ABY6GP34_9GAMM</name>
<accession>A0ABY6GP34</accession>
<protein>
    <submittedName>
        <fullName evidence="3">Uncharacterized protein</fullName>
    </submittedName>
</protein>
<dbReference type="RefSeq" id="WP_262595266.1">
    <property type="nucleotide sequence ID" value="NZ_CP103300.1"/>
</dbReference>